<protein>
    <submittedName>
        <fullName evidence="1">Uncharacterized protein</fullName>
    </submittedName>
</protein>
<dbReference type="KEGG" id="vg:19526551"/>
<dbReference type="Proteomes" id="UP000026902">
    <property type="component" value="Segment"/>
</dbReference>
<name>A0A024AZW2_9CAUD</name>
<evidence type="ECO:0000313" key="1">
    <source>
        <dbReference type="EMBL" id="AHZ09685.1"/>
    </source>
</evidence>
<sequence>MEEKVTYEDACEFIAKYLKEAKGIDMSPKHIFNLSSFTGDPFHVNILYSIAVKYYENKKALEDERSAREWDEAIWGIPFYG</sequence>
<accession>A0A024AZW2</accession>
<keyword evidence="2" id="KW-1185">Reference proteome</keyword>
<proteinExistence type="predicted"/>
<organism evidence="1 2">
    <name type="scientific">Bacillus phage CAM003</name>
    <dbReference type="NCBI Taxonomy" id="1486657"/>
    <lineage>
        <taxon>Viruses</taxon>
        <taxon>Duplodnaviria</taxon>
        <taxon>Heunggongvirae</taxon>
        <taxon>Uroviricota</taxon>
        <taxon>Caudoviricetes</taxon>
        <taxon>Herelleviridae</taxon>
        <taxon>Bastillevirinae</taxon>
        <taxon>Bastillevirus</taxon>
        <taxon>Bastillevirus CAM003</taxon>
    </lineage>
</organism>
<reference evidence="2" key="1">
    <citation type="submission" date="2014-09" db="EMBL/GenBank/DDBJ databases">
        <authorList>
            <person name="Sauder A.B."/>
            <person name="McKenzie Q.R."/>
            <person name="Temple L.M."/>
            <person name="Alexis B.K."/>
            <person name="Al-Atrache Z."/>
            <person name="Lewis L.O."/>
            <person name="Loesser-Casey K.E."/>
            <person name="Mitchell K.J."/>
        </authorList>
    </citation>
    <scope>NUCLEOTIDE SEQUENCE [LARGE SCALE GENOMIC DNA]</scope>
</reference>
<dbReference type="GeneID" id="19526551"/>
<evidence type="ECO:0000313" key="2">
    <source>
        <dbReference type="Proteomes" id="UP000026902"/>
    </source>
</evidence>
<dbReference type="EMBL" id="KJ489397">
    <property type="protein sequence ID" value="AHZ09685.1"/>
    <property type="molecule type" value="Genomic_DNA"/>
</dbReference>
<dbReference type="RefSeq" id="YP_009037151.1">
    <property type="nucleotide sequence ID" value="NC_024216.1"/>
</dbReference>